<proteinExistence type="predicted"/>
<dbReference type="EMBL" id="RDOJ01000016">
    <property type="protein sequence ID" value="RLZ07751.1"/>
    <property type="molecule type" value="Genomic_DNA"/>
</dbReference>
<dbReference type="InterPro" id="IPR008969">
    <property type="entry name" value="CarboxyPept-like_regulatory"/>
</dbReference>
<reference evidence="2 3" key="1">
    <citation type="submission" date="2018-10" db="EMBL/GenBank/DDBJ databases">
        <authorList>
            <person name="Chen X."/>
        </authorList>
    </citation>
    <scope>NUCLEOTIDE SEQUENCE [LARGE SCALE GENOMIC DNA]</scope>
    <source>
        <strain evidence="2 3">YIM 102668</strain>
    </source>
</reference>
<keyword evidence="1" id="KW-0732">Signal</keyword>
<keyword evidence="3" id="KW-1185">Reference proteome</keyword>
<name>A0A3L9M4P8_9FLAO</name>
<protein>
    <submittedName>
        <fullName evidence="2">Carboxypeptidase-like regulatory domain-containing protein</fullName>
    </submittedName>
</protein>
<evidence type="ECO:0000256" key="1">
    <source>
        <dbReference type="SAM" id="SignalP"/>
    </source>
</evidence>
<dbReference type="GO" id="GO:0004180">
    <property type="term" value="F:carboxypeptidase activity"/>
    <property type="evidence" value="ECO:0007669"/>
    <property type="project" value="UniProtKB-KW"/>
</dbReference>
<dbReference type="RefSeq" id="WP_121935224.1">
    <property type="nucleotide sequence ID" value="NZ_RDOJ01000016.1"/>
</dbReference>
<dbReference type="AlphaFoldDB" id="A0A3L9M4P8"/>
<keyword evidence="2" id="KW-0645">Protease</keyword>
<feature type="signal peptide" evidence="1">
    <location>
        <begin position="1"/>
        <end position="18"/>
    </location>
</feature>
<dbReference type="SUPFAM" id="SSF49464">
    <property type="entry name" value="Carboxypeptidase regulatory domain-like"/>
    <property type="match status" value="1"/>
</dbReference>
<gene>
    <name evidence="2" type="ORF">EAH69_10815</name>
</gene>
<comment type="caution">
    <text evidence="2">The sequence shown here is derived from an EMBL/GenBank/DDBJ whole genome shotgun (WGS) entry which is preliminary data.</text>
</comment>
<feature type="chain" id="PRO_5018153026" evidence="1">
    <location>
        <begin position="19"/>
        <end position="377"/>
    </location>
</feature>
<dbReference type="OrthoDB" id="1223654at2"/>
<organism evidence="2 3">
    <name type="scientific">Faecalibacter macacae</name>
    <dbReference type="NCBI Taxonomy" id="1859289"/>
    <lineage>
        <taxon>Bacteria</taxon>
        <taxon>Pseudomonadati</taxon>
        <taxon>Bacteroidota</taxon>
        <taxon>Flavobacteriia</taxon>
        <taxon>Flavobacteriales</taxon>
        <taxon>Weeksellaceae</taxon>
        <taxon>Faecalibacter</taxon>
    </lineage>
</organism>
<sequence length="377" mass="44074">MKYLLLVFSCLFSINLLAQLQITGVVKNEDGNPIQAAKVYIDGSTYSTFTNVNGEFLFNLPIRNYQLIVTKELYDNSFITINSSTKYPLQITLKVENINLQETVVSPISKEDRKYYLSLFKQYFLGREIAAKHCKILNEDDIRFNYDKNERILKASARKPLILKNNYLGYEVEYDLIDFDLNFKTNYVLVIGTSNFKEIKGNQSTINKWNKNRKEAYLGSVEHFVKSVYENKIQENGFELKRLIRQENPAYIKYKEELDNSLVKTFNGPVPPKIITYLINQPVLIDSIRMQKNDQKFLDFDGFYSVEFKKAKEDLEFVQKYRKTSLVGNQLSIFSLNQPLQIFPDGSYQSPEDIIVEEYWSFKKIADLLPLDYIMSE</sequence>
<keyword evidence="2" id="KW-0378">Hydrolase</keyword>
<dbReference type="Gene3D" id="2.60.40.1120">
    <property type="entry name" value="Carboxypeptidase-like, regulatory domain"/>
    <property type="match status" value="1"/>
</dbReference>
<accession>A0A3L9M4P8</accession>
<evidence type="ECO:0000313" key="2">
    <source>
        <dbReference type="EMBL" id="RLZ07751.1"/>
    </source>
</evidence>
<dbReference type="Pfam" id="PF13620">
    <property type="entry name" value="CarboxypepD_reg"/>
    <property type="match status" value="1"/>
</dbReference>
<keyword evidence="2" id="KW-0121">Carboxypeptidase</keyword>
<dbReference type="Proteomes" id="UP000275348">
    <property type="component" value="Unassembled WGS sequence"/>
</dbReference>
<evidence type="ECO:0000313" key="3">
    <source>
        <dbReference type="Proteomes" id="UP000275348"/>
    </source>
</evidence>